<keyword evidence="2" id="KW-1185">Reference proteome</keyword>
<reference evidence="1" key="1">
    <citation type="submission" date="2021-06" db="EMBL/GenBank/DDBJ databases">
        <authorList>
            <person name="Kallberg Y."/>
            <person name="Tangrot J."/>
            <person name="Rosling A."/>
        </authorList>
    </citation>
    <scope>NUCLEOTIDE SEQUENCE</scope>
    <source>
        <strain evidence="1">AU212A</strain>
    </source>
</reference>
<protein>
    <submittedName>
        <fullName evidence="1">5611_t:CDS:1</fullName>
    </submittedName>
</protein>
<feature type="non-terminal residue" evidence="1">
    <location>
        <position position="129"/>
    </location>
</feature>
<organism evidence="1 2">
    <name type="scientific">Scutellospora calospora</name>
    <dbReference type="NCBI Taxonomy" id="85575"/>
    <lineage>
        <taxon>Eukaryota</taxon>
        <taxon>Fungi</taxon>
        <taxon>Fungi incertae sedis</taxon>
        <taxon>Mucoromycota</taxon>
        <taxon>Glomeromycotina</taxon>
        <taxon>Glomeromycetes</taxon>
        <taxon>Diversisporales</taxon>
        <taxon>Gigasporaceae</taxon>
        <taxon>Scutellospora</taxon>
    </lineage>
</organism>
<dbReference type="EMBL" id="CAJVPM010001790">
    <property type="protein sequence ID" value="CAG8473896.1"/>
    <property type="molecule type" value="Genomic_DNA"/>
</dbReference>
<proteinExistence type="predicted"/>
<accession>A0ACA9KHY8</accession>
<dbReference type="Proteomes" id="UP000789860">
    <property type="component" value="Unassembled WGS sequence"/>
</dbReference>
<name>A0ACA9KHY8_9GLOM</name>
<evidence type="ECO:0000313" key="1">
    <source>
        <dbReference type="EMBL" id="CAG8473896.1"/>
    </source>
</evidence>
<sequence>MFFNEKVLAMCQIRASINFSQRKQQVHTYNTMYSQSSAPPIGEAIPNEFEADLDEEHNELYDIEPSNLENWENQLRDWEQMLTDEETARLEDEEEERDNYYDSMESDLLSDYTHSAVDDKAKWNLESLF</sequence>
<comment type="caution">
    <text evidence="1">The sequence shown here is derived from an EMBL/GenBank/DDBJ whole genome shotgun (WGS) entry which is preliminary data.</text>
</comment>
<evidence type="ECO:0000313" key="2">
    <source>
        <dbReference type="Proteomes" id="UP000789860"/>
    </source>
</evidence>
<gene>
    <name evidence="1" type="ORF">SCALOS_LOCUS2146</name>
</gene>